<evidence type="ECO:0000313" key="2">
    <source>
        <dbReference type="EMBL" id="KAG7397344.1"/>
    </source>
</evidence>
<feature type="region of interest" description="Disordered" evidence="1">
    <location>
        <begin position="142"/>
        <end position="165"/>
    </location>
</feature>
<gene>
    <name evidence="2" type="ORF">PHYBOEH_000856</name>
</gene>
<feature type="region of interest" description="Disordered" evidence="1">
    <location>
        <begin position="106"/>
        <end position="126"/>
    </location>
</feature>
<feature type="region of interest" description="Disordered" evidence="1">
    <location>
        <begin position="1"/>
        <end position="20"/>
    </location>
</feature>
<proteinExistence type="predicted"/>
<evidence type="ECO:0000256" key="1">
    <source>
        <dbReference type="SAM" id="MobiDB-lite"/>
    </source>
</evidence>
<feature type="compositionally biased region" description="Low complexity" evidence="1">
    <location>
        <begin position="262"/>
        <end position="272"/>
    </location>
</feature>
<keyword evidence="3" id="KW-1185">Reference proteome</keyword>
<organism evidence="2 3">
    <name type="scientific">Phytophthora boehmeriae</name>
    <dbReference type="NCBI Taxonomy" id="109152"/>
    <lineage>
        <taxon>Eukaryota</taxon>
        <taxon>Sar</taxon>
        <taxon>Stramenopiles</taxon>
        <taxon>Oomycota</taxon>
        <taxon>Peronosporomycetes</taxon>
        <taxon>Peronosporales</taxon>
        <taxon>Peronosporaceae</taxon>
        <taxon>Phytophthora</taxon>
    </lineage>
</organism>
<name>A0A8T1WX35_9STRA</name>
<feature type="compositionally biased region" description="Low complexity" evidence="1">
    <location>
        <begin position="145"/>
        <end position="155"/>
    </location>
</feature>
<protein>
    <submittedName>
        <fullName evidence="2">Uncharacterized protein</fullName>
    </submittedName>
</protein>
<reference evidence="2" key="1">
    <citation type="submission" date="2021-02" db="EMBL/GenBank/DDBJ databases">
        <authorList>
            <person name="Palmer J.M."/>
        </authorList>
    </citation>
    <scope>NUCLEOTIDE SEQUENCE</scope>
    <source>
        <strain evidence="2">SCRP23</strain>
    </source>
</reference>
<dbReference type="Proteomes" id="UP000693981">
    <property type="component" value="Unassembled WGS sequence"/>
</dbReference>
<feature type="region of interest" description="Disordered" evidence="1">
    <location>
        <begin position="236"/>
        <end position="277"/>
    </location>
</feature>
<dbReference type="EMBL" id="JAGDFL010000116">
    <property type="protein sequence ID" value="KAG7397344.1"/>
    <property type="molecule type" value="Genomic_DNA"/>
</dbReference>
<dbReference type="AlphaFoldDB" id="A0A8T1WX35"/>
<feature type="compositionally biased region" description="Pro residues" evidence="1">
    <location>
        <begin position="1"/>
        <end position="15"/>
    </location>
</feature>
<evidence type="ECO:0000313" key="3">
    <source>
        <dbReference type="Proteomes" id="UP000693981"/>
    </source>
</evidence>
<comment type="caution">
    <text evidence="2">The sequence shown here is derived from an EMBL/GenBank/DDBJ whole genome shotgun (WGS) entry which is preliminary data.</text>
</comment>
<sequence length="423" mass="45443">MNELPPSHPTQPPPQTRGLAAPYSLSTTAMAANVVNLDRKSFQGVPRAVGVNLSAAKYQVHQQQQVLQVNEYHAGAYATASYPHLKTPADRNPVGHNANKFEYTPSQQYSSHVPQQQQQQQQQSYAAAYGYSSYAQNYGTAPDYQQQQQQTQQQQYHGGYAQTGDTNALGMLVSSATNPQAPPEAMPHEPVNIGLKDADRKFRQPFGVMANDSFLSSSGSYGATVERPGNVVQIKSTPHNSQQQQQPMYQRPGMYSGPAYYSQQRTQQTSQQHNPLDLVPPGGSLGANFETSANGGIGSTMARGMSGGAMFSAGPRMPQFSPGSSGPALTTRLKEGDVDITAGTSSNGSHFVQQQPATKPLEIAHPTPLYAEVASSTSSMSMFALEVFARATEEDDAVVLLAVVSATKEVDFASVMEVSLHNP</sequence>
<dbReference type="OrthoDB" id="168039at2759"/>
<accession>A0A8T1WX35</accession>